<dbReference type="InterPro" id="IPR051553">
    <property type="entry name" value="Ran_GTPase-activating"/>
</dbReference>
<dbReference type="InterPro" id="IPR000408">
    <property type="entry name" value="Reg_chr_condens"/>
</dbReference>
<name>A0A1M5QFQ3_9FIRM</name>
<dbReference type="AlphaFoldDB" id="A0A1M5QFQ3"/>
<dbReference type="PANTHER" id="PTHR45982">
    <property type="entry name" value="REGULATOR OF CHROMOSOME CONDENSATION"/>
    <property type="match status" value="1"/>
</dbReference>
<dbReference type="PANTHER" id="PTHR45982:SF1">
    <property type="entry name" value="REGULATOR OF CHROMOSOME CONDENSATION"/>
    <property type="match status" value="1"/>
</dbReference>
<feature type="signal peptide" evidence="1">
    <location>
        <begin position="1"/>
        <end position="25"/>
    </location>
</feature>
<dbReference type="OrthoDB" id="27389at2"/>
<organism evidence="2 3">
    <name type="scientific">Anaerosphaera aminiphila DSM 21120</name>
    <dbReference type="NCBI Taxonomy" id="1120995"/>
    <lineage>
        <taxon>Bacteria</taxon>
        <taxon>Bacillati</taxon>
        <taxon>Bacillota</taxon>
        <taxon>Tissierellia</taxon>
        <taxon>Tissierellales</taxon>
        <taxon>Peptoniphilaceae</taxon>
        <taxon>Anaerosphaera</taxon>
    </lineage>
</organism>
<proteinExistence type="predicted"/>
<evidence type="ECO:0000313" key="3">
    <source>
        <dbReference type="Proteomes" id="UP000184032"/>
    </source>
</evidence>
<dbReference type="PRINTS" id="PR00633">
    <property type="entry name" value="RCCNDNSATION"/>
</dbReference>
<sequence length="1173" mass="129410">MKKKKFLSLALVGVMLSGLITPVNAEENVSAIAEPEQKTDYLTAADLYERYKIATGGTTQTQNYTFDYSKDAPIYDQLSIIRFTQTASGKLGGHALDVQGKVWSWGYNLSGRTGIGQTAAQQMYLGGLRRIPYFVDKDIKIVKIAAGYETGYALSDQGKLYAWGRGLEGQMGNGTNATTNVTPVEVNISTKIVDFYPAKANQAHHIAAVDENGDIFMWGYGSGGRIPGSTGYNSTPIKVSLPTLSAGVKFIKVSPGDHHTLALADDGTVWAMGSRARGVLGDGSTTGTTTTFSKINALSNITAIDTSYSRNVAMDKDGNVFEWGQIFGGGPSRGGSRVVSTPTKVIINSEDINHVGYTPKAQKVFAGESVSFFIDQKGRTWAWGDGRYHGQAREGGYMDALDFRQTEATLYPRITGDGDTQDRDRDKKFPIYATNDSEDLKQSGLANKHGYGFNNLHPTAWDEKYMLKDDSGVVLDNNGKQLEYRSDGYYYEKGTNTKGMPAIDPKESWIGLTFLQPGYTYDISTERSSSVFLDLSGNIFKTSYDGSGSIAWGWDWDSKYFAGPDASKNAEDGIADAYVYEYVYMRGLPSKTNPTITKPTMENIKIYKDDESFKPLNVTLTAEIPEQIRDDNLGLVIDAELESVDWVFVPYNMENSDAFNLDISGETKTITDMSTGQVQEIESDFDQLVNKKDEDGNPLYISERVRDGEYEALQPGETKIDVSVPVTDNGILFIRSSFNQYGTSNGTVEAVVIDNFYTKAPIVHNGVGDAKNFADNGGKENMPVYANTSENVVKTKDDSKDTKLPEEQSKKLIGFPLDVNGKVINSRPTPGGNSVIKDVAPTFGYDTVEVSSYEPTKFKADGWDLLKLGTTDIATTIQKHPTITLDDKQTIEWVGDTDEEKLIENIDEETGKTKKKIKEIEYVFNYIANGNILSKVNAEFLPIENSTQIDEHYGYVKLTNPDEKFGRFYVFKKEYSEETTLDKKPINALEKDENNEYKNLIGVFESDGNGVLITNGENEQDKAFYEALAGVYGGNGAGKVRRDDTESGGSYPIEVIFQEGPITVDKETEKPMEFGPGQKLLSNSDVAKVEDRVIKERTMIEIDYVDEELIMFYTDDGATVTVYANGKELKAADTSLDEELKYIIFAEKQAPGTTLTIVVKAPDKSESRIDVTV</sequence>
<dbReference type="STRING" id="1120995.SAMN02745245_00632"/>
<keyword evidence="1" id="KW-0732">Signal</keyword>
<evidence type="ECO:0000313" key="2">
    <source>
        <dbReference type="EMBL" id="SHH12681.1"/>
    </source>
</evidence>
<protein>
    <submittedName>
        <fullName evidence="2">Regulator of chromosome condensation (RCC1) repeat-containing protein</fullName>
    </submittedName>
</protein>
<dbReference type="RefSeq" id="WP_073183680.1">
    <property type="nucleotide sequence ID" value="NZ_FQXI01000002.1"/>
</dbReference>
<keyword evidence="3" id="KW-1185">Reference proteome</keyword>
<dbReference type="EMBL" id="FQXI01000002">
    <property type="protein sequence ID" value="SHH12681.1"/>
    <property type="molecule type" value="Genomic_DNA"/>
</dbReference>
<dbReference type="PROSITE" id="PS50012">
    <property type="entry name" value="RCC1_3"/>
    <property type="match status" value="3"/>
</dbReference>
<dbReference type="Pfam" id="PF13540">
    <property type="entry name" value="RCC1_2"/>
    <property type="match status" value="1"/>
</dbReference>
<dbReference type="InterPro" id="IPR009091">
    <property type="entry name" value="RCC1/BLIP-II"/>
</dbReference>
<reference evidence="2 3" key="1">
    <citation type="submission" date="2016-11" db="EMBL/GenBank/DDBJ databases">
        <authorList>
            <person name="Jaros S."/>
            <person name="Januszkiewicz K."/>
            <person name="Wedrychowicz H."/>
        </authorList>
    </citation>
    <scope>NUCLEOTIDE SEQUENCE [LARGE SCALE GENOMIC DNA]</scope>
    <source>
        <strain evidence="2 3">DSM 21120</strain>
    </source>
</reference>
<accession>A0A1M5QFQ3</accession>
<gene>
    <name evidence="2" type="ORF">SAMN02745245_00632</name>
</gene>
<dbReference type="Gene3D" id="2.130.10.30">
    <property type="entry name" value="Regulator of chromosome condensation 1/beta-lactamase-inhibitor protein II"/>
    <property type="match status" value="2"/>
</dbReference>
<evidence type="ECO:0000256" key="1">
    <source>
        <dbReference type="SAM" id="SignalP"/>
    </source>
</evidence>
<feature type="chain" id="PRO_5012883790" evidence="1">
    <location>
        <begin position="26"/>
        <end position="1173"/>
    </location>
</feature>
<dbReference type="SUPFAM" id="SSF50985">
    <property type="entry name" value="RCC1/BLIP-II"/>
    <property type="match status" value="1"/>
</dbReference>
<dbReference type="Proteomes" id="UP000184032">
    <property type="component" value="Unassembled WGS sequence"/>
</dbReference>